<evidence type="ECO:0000256" key="1">
    <source>
        <dbReference type="SAM" id="SignalP"/>
    </source>
</evidence>
<keyword evidence="1" id="KW-0732">Signal</keyword>
<sequence length="132" mass="15027">MLSLIFLIMVASTMSQVATPPRKVGFSYIRGHPFAKIHLEVFLDLLCPDSQEAWPHLKDVANLYGPENVALTVHLFPLPYHQNSFYATRAAYVVHYLTNGTKTFDWIDKILLEKLPELGDKVFHDKSDADLL</sequence>
<dbReference type="Proteomes" id="UP000678393">
    <property type="component" value="Unassembled WGS sequence"/>
</dbReference>
<evidence type="ECO:0008006" key="4">
    <source>
        <dbReference type="Google" id="ProtNLM"/>
    </source>
</evidence>
<feature type="chain" id="PRO_5035813384" description="Thioredoxin-like fold domain-containing protein" evidence="1">
    <location>
        <begin position="16"/>
        <end position="132"/>
    </location>
</feature>
<dbReference type="SUPFAM" id="SSF52833">
    <property type="entry name" value="Thioredoxin-like"/>
    <property type="match status" value="1"/>
</dbReference>
<proteinExistence type="predicted"/>
<accession>A0A8S3YPD2</accession>
<feature type="signal peptide" evidence="1">
    <location>
        <begin position="1"/>
        <end position="15"/>
    </location>
</feature>
<organism evidence="2 3">
    <name type="scientific">Candidula unifasciata</name>
    <dbReference type="NCBI Taxonomy" id="100452"/>
    <lineage>
        <taxon>Eukaryota</taxon>
        <taxon>Metazoa</taxon>
        <taxon>Spiralia</taxon>
        <taxon>Lophotrochozoa</taxon>
        <taxon>Mollusca</taxon>
        <taxon>Gastropoda</taxon>
        <taxon>Heterobranchia</taxon>
        <taxon>Euthyneura</taxon>
        <taxon>Panpulmonata</taxon>
        <taxon>Eupulmonata</taxon>
        <taxon>Stylommatophora</taxon>
        <taxon>Helicina</taxon>
        <taxon>Helicoidea</taxon>
        <taxon>Geomitridae</taxon>
        <taxon>Candidula</taxon>
    </lineage>
</organism>
<name>A0A8S3YPD2_9EUPU</name>
<dbReference type="PANTHER" id="PTHR33875">
    <property type="entry name" value="OS09G0542200 PROTEIN"/>
    <property type="match status" value="1"/>
</dbReference>
<dbReference type="EMBL" id="CAJHNH020000647">
    <property type="protein sequence ID" value="CAG5119047.1"/>
    <property type="molecule type" value="Genomic_DNA"/>
</dbReference>
<dbReference type="InterPro" id="IPR036249">
    <property type="entry name" value="Thioredoxin-like_sf"/>
</dbReference>
<comment type="caution">
    <text evidence="2">The sequence shown here is derived from an EMBL/GenBank/DDBJ whole genome shotgun (WGS) entry which is preliminary data.</text>
</comment>
<protein>
    <recommendedName>
        <fullName evidence="4">Thioredoxin-like fold domain-containing protein</fullName>
    </recommendedName>
</protein>
<reference evidence="2" key="1">
    <citation type="submission" date="2021-04" db="EMBL/GenBank/DDBJ databases">
        <authorList>
            <consortium name="Molecular Ecology Group"/>
        </authorList>
    </citation>
    <scope>NUCLEOTIDE SEQUENCE</scope>
</reference>
<evidence type="ECO:0000313" key="2">
    <source>
        <dbReference type="EMBL" id="CAG5119047.1"/>
    </source>
</evidence>
<dbReference type="Gene3D" id="3.40.30.10">
    <property type="entry name" value="Glutaredoxin"/>
    <property type="match status" value="1"/>
</dbReference>
<dbReference type="OrthoDB" id="37297at2759"/>
<feature type="non-terminal residue" evidence="2">
    <location>
        <position position="132"/>
    </location>
</feature>
<dbReference type="AlphaFoldDB" id="A0A8S3YPD2"/>
<dbReference type="PANTHER" id="PTHR33875:SF2">
    <property type="entry name" value="ACR183CP"/>
    <property type="match status" value="1"/>
</dbReference>
<gene>
    <name evidence="2" type="ORF">CUNI_LOCUS4605</name>
</gene>
<evidence type="ECO:0000313" key="3">
    <source>
        <dbReference type="Proteomes" id="UP000678393"/>
    </source>
</evidence>
<keyword evidence="3" id="KW-1185">Reference proteome</keyword>